<dbReference type="CDD" id="cd03254">
    <property type="entry name" value="ABCC_Glucan_exporter_like"/>
    <property type="match status" value="1"/>
</dbReference>
<evidence type="ECO:0000256" key="5">
    <source>
        <dbReference type="ARBA" id="ARBA00022840"/>
    </source>
</evidence>
<sequence>MIIPPAVKKTDTQNFQKNNDWRLFLYLLPYARNHGRLLLLSILLLLPIALANAFQPLLIGQVISLILQEPTTYGFLINLPLLKGLFILQFSLLIILTIRLLLTGLQAYLVQVIGQYITAEIRQDLFDHVMSLAISFFDCTPTGKIITRLTSDVEILGNVFSNGAIGIFSDSFSMVIIVGFMFSIQWQMALLLLLILVPISVVIIFFQKRYRHSNYKSREELSILNSLLQENVVGISIIQLFRREQFNSQLFRKANQRYVRELDTTIFYDSAISATLEWVAIVAITGVLWVGGSLLITNSLTFGILSTFVFYAQKLFQPLQQFAEKFTVLQGGLTAMERVINILDEPIQIPDNANPRFSIFDSQLGYIDEIVTNMEFDDNWHMGEIQFENVWFAYKNNNYVIKGLDFIIKPGEKIAFVGPTGAGKSTITNLLCRLYEPNKGRILLDGVDIREIPQAELRRYMAVIFQDGFLFAGDVKSNITLGDSYTIEEVKQAAENTNIVSFIEQLPEGYDTPIREIGTNLSGGQKQLLAFARAAIRNPQILVLDEATASLDACTEALVQQALKKLLQKRTAIIIAHRLSTIRNADRIFVLKCGELIEQGNHEQLIRKEGFYNTLYNLQMLGK</sequence>
<feature type="transmembrane region" description="Helical" evidence="8">
    <location>
        <begin position="79"/>
        <end position="102"/>
    </location>
</feature>
<feature type="domain" description="ABC transporter" evidence="9">
    <location>
        <begin position="385"/>
        <end position="618"/>
    </location>
</feature>
<dbReference type="InterPro" id="IPR003593">
    <property type="entry name" value="AAA+_ATPase"/>
</dbReference>
<evidence type="ECO:0000256" key="2">
    <source>
        <dbReference type="ARBA" id="ARBA00022448"/>
    </source>
</evidence>
<proteinExistence type="predicted"/>
<dbReference type="Pfam" id="PF00005">
    <property type="entry name" value="ABC_tran"/>
    <property type="match status" value="1"/>
</dbReference>
<dbReference type="InterPro" id="IPR027417">
    <property type="entry name" value="P-loop_NTPase"/>
</dbReference>
<dbReference type="InterPro" id="IPR003439">
    <property type="entry name" value="ABC_transporter-like_ATP-bd"/>
</dbReference>
<keyword evidence="6 8" id="KW-1133">Transmembrane helix</keyword>
<feature type="transmembrane region" description="Helical" evidence="8">
    <location>
        <begin position="266"/>
        <end position="289"/>
    </location>
</feature>
<feature type="transmembrane region" description="Helical" evidence="8">
    <location>
        <begin position="37"/>
        <end position="59"/>
    </location>
</feature>
<dbReference type="Pfam" id="PF00664">
    <property type="entry name" value="ABC_membrane"/>
    <property type="match status" value="1"/>
</dbReference>
<feature type="transmembrane region" description="Helical" evidence="8">
    <location>
        <begin position="159"/>
        <end position="182"/>
    </location>
</feature>
<dbReference type="GO" id="GO:0005524">
    <property type="term" value="F:ATP binding"/>
    <property type="evidence" value="ECO:0007669"/>
    <property type="project" value="UniProtKB-KW"/>
</dbReference>
<evidence type="ECO:0000256" key="3">
    <source>
        <dbReference type="ARBA" id="ARBA00022692"/>
    </source>
</evidence>
<dbReference type="PANTHER" id="PTHR43394:SF1">
    <property type="entry name" value="ATP-BINDING CASSETTE SUB-FAMILY B MEMBER 10, MITOCHONDRIAL"/>
    <property type="match status" value="1"/>
</dbReference>
<evidence type="ECO:0000313" key="12">
    <source>
        <dbReference type="Proteomes" id="UP000053051"/>
    </source>
</evidence>
<dbReference type="EMBL" id="CAIY01000044">
    <property type="protein sequence ID" value="CCH67493.1"/>
    <property type="molecule type" value="Genomic_DNA"/>
</dbReference>
<evidence type="ECO:0000259" key="10">
    <source>
        <dbReference type="PROSITE" id="PS50929"/>
    </source>
</evidence>
<dbReference type="GO" id="GO:0016887">
    <property type="term" value="F:ATP hydrolysis activity"/>
    <property type="evidence" value="ECO:0007669"/>
    <property type="project" value="InterPro"/>
</dbReference>
<evidence type="ECO:0000256" key="7">
    <source>
        <dbReference type="ARBA" id="ARBA00023136"/>
    </source>
</evidence>
<dbReference type="SUPFAM" id="SSF90123">
    <property type="entry name" value="ABC transporter transmembrane region"/>
    <property type="match status" value="1"/>
</dbReference>
<dbReference type="Gene3D" id="3.40.50.300">
    <property type="entry name" value="P-loop containing nucleotide triphosphate hydrolases"/>
    <property type="match status" value="1"/>
</dbReference>
<evidence type="ECO:0000256" key="1">
    <source>
        <dbReference type="ARBA" id="ARBA00004651"/>
    </source>
</evidence>
<dbReference type="PANTHER" id="PTHR43394">
    <property type="entry name" value="ATP-DEPENDENT PERMEASE MDL1, MITOCHONDRIAL"/>
    <property type="match status" value="1"/>
</dbReference>
<organism evidence="11 12">
    <name type="scientific">Richelia intracellularis HH01</name>
    <dbReference type="NCBI Taxonomy" id="1165094"/>
    <lineage>
        <taxon>Bacteria</taxon>
        <taxon>Bacillati</taxon>
        <taxon>Cyanobacteriota</taxon>
        <taxon>Cyanophyceae</taxon>
        <taxon>Nostocales</taxon>
        <taxon>Nostocaceae</taxon>
        <taxon>Richelia</taxon>
    </lineage>
</organism>
<gene>
    <name evidence="11" type="ORF">RINTHH_13380</name>
</gene>
<dbReference type="GO" id="GO:0015421">
    <property type="term" value="F:ABC-type oligopeptide transporter activity"/>
    <property type="evidence" value="ECO:0007669"/>
    <property type="project" value="TreeGrafter"/>
</dbReference>
<keyword evidence="12" id="KW-1185">Reference proteome</keyword>
<protein>
    <submittedName>
        <fullName evidence="11">ABC transporter, ATP-binding/permease protein</fullName>
    </submittedName>
</protein>
<name>M1X0F4_9NOST</name>
<dbReference type="CDD" id="cd18544">
    <property type="entry name" value="ABC_6TM_TmrA_like"/>
    <property type="match status" value="1"/>
</dbReference>
<dbReference type="PROSITE" id="PS00211">
    <property type="entry name" value="ABC_TRANSPORTER_1"/>
    <property type="match status" value="1"/>
</dbReference>
<keyword evidence="4" id="KW-0547">Nucleotide-binding</keyword>
<dbReference type="InterPro" id="IPR036640">
    <property type="entry name" value="ABC1_TM_sf"/>
</dbReference>
<dbReference type="PROSITE" id="PS50893">
    <property type="entry name" value="ABC_TRANSPORTER_2"/>
    <property type="match status" value="1"/>
</dbReference>
<accession>M1X0F4</accession>
<dbReference type="OrthoDB" id="544620at2"/>
<dbReference type="Proteomes" id="UP000053051">
    <property type="component" value="Unassembled WGS sequence"/>
</dbReference>
<dbReference type="FunFam" id="3.40.50.300:FF:000287">
    <property type="entry name" value="Multidrug ABC transporter ATP-binding protein"/>
    <property type="match status" value="1"/>
</dbReference>
<evidence type="ECO:0000256" key="6">
    <source>
        <dbReference type="ARBA" id="ARBA00022989"/>
    </source>
</evidence>
<evidence type="ECO:0000259" key="9">
    <source>
        <dbReference type="PROSITE" id="PS50893"/>
    </source>
</evidence>
<evidence type="ECO:0000256" key="4">
    <source>
        <dbReference type="ARBA" id="ARBA00022741"/>
    </source>
</evidence>
<dbReference type="Gene3D" id="1.20.1560.10">
    <property type="entry name" value="ABC transporter type 1, transmembrane domain"/>
    <property type="match status" value="1"/>
</dbReference>
<comment type="caution">
    <text evidence="11">The sequence shown here is derived from an EMBL/GenBank/DDBJ whole genome shotgun (WGS) entry which is preliminary data.</text>
</comment>
<keyword evidence="2" id="KW-0813">Transport</keyword>
<dbReference type="PROSITE" id="PS50929">
    <property type="entry name" value="ABC_TM1F"/>
    <property type="match status" value="1"/>
</dbReference>
<dbReference type="SUPFAM" id="SSF52540">
    <property type="entry name" value="P-loop containing nucleoside triphosphate hydrolases"/>
    <property type="match status" value="1"/>
</dbReference>
<feature type="transmembrane region" description="Helical" evidence="8">
    <location>
        <begin position="188"/>
        <end position="206"/>
    </location>
</feature>
<feature type="domain" description="ABC transmembrane type-1" evidence="10">
    <location>
        <begin position="39"/>
        <end position="331"/>
    </location>
</feature>
<dbReference type="InterPro" id="IPR017871">
    <property type="entry name" value="ABC_transporter-like_CS"/>
</dbReference>
<keyword evidence="3 8" id="KW-0812">Transmembrane</keyword>
<evidence type="ECO:0000256" key="8">
    <source>
        <dbReference type="SAM" id="Phobius"/>
    </source>
</evidence>
<reference evidence="12" key="2">
    <citation type="submission" date="2016-01" db="EMBL/GenBank/DDBJ databases">
        <title>Diatom-associated endosymboitic cyanobacterium lacks core nitrogen metabolism enzymes.</title>
        <authorList>
            <person name="Hilton J.A."/>
            <person name="Foster R.A."/>
            <person name="Tripp H.J."/>
            <person name="Carter B.J."/>
            <person name="Zehr J.P."/>
            <person name="Villareal T.A."/>
        </authorList>
    </citation>
    <scope>NUCLEOTIDE SEQUENCE [LARGE SCALE GENOMIC DNA]</scope>
    <source>
        <strain evidence="12">HH01</strain>
    </source>
</reference>
<dbReference type="AlphaFoldDB" id="M1X0F4"/>
<dbReference type="InterPro" id="IPR011527">
    <property type="entry name" value="ABC1_TM_dom"/>
</dbReference>
<dbReference type="GO" id="GO:0005886">
    <property type="term" value="C:plasma membrane"/>
    <property type="evidence" value="ECO:0007669"/>
    <property type="project" value="UniProtKB-SubCell"/>
</dbReference>
<evidence type="ECO:0000313" key="11">
    <source>
        <dbReference type="EMBL" id="CCH67493.1"/>
    </source>
</evidence>
<reference evidence="11 12" key="1">
    <citation type="submission" date="2012-05" db="EMBL/GenBank/DDBJ databases">
        <authorList>
            <person name="Hilton J."/>
        </authorList>
    </citation>
    <scope>NUCLEOTIDE SEQUENCE [LARGE SCALE GENOMIC DNA]</scope>
    <source>
        <strain evidence="11 12">HH01</strain>
    </source>
</reference>
<dbReference type="RefSeq" id="WP_008234164.1">
    <property type="nucleotide sequence ID" value="NZ_CAIY01000044.1"/>
</dbReference>
<keyword evidence="5 11" id="KW-0067">ATP-binding</keyword>
<dbReference type="InterPro" id="IPR039421">
    <property type="entry name" value="Type_1_exporter"/>
</dbReference>
<comment type="subcellular location">
    <subcellularLocation>
        <location evidence="1">Cell membrane</location>
        <topology evidence="1">Multi-pass membrane protein</topology>
    </subcellularLocation>
</comment>
<keyword evidence="7 8" id="KW-0472">Membrane</keyword>
<dbReference type="STRING" id="1165094.RINTHH_13380"/>
<dbReference type="SMART" id="SM00382">
    <property type="entry name" value="AAA"/>
    <property type="match status" value="1"/>
</dbReference>